<evidence type="ECO:0000256" key="4">
    <source>
        <dbReference type="ARBA" id="ARBA00022692"/>
    </source>
</evidence>
<keyword evidence="6 7" id="KW-0472">Membrane</keyword>
<dbReference type="EMBL" id="JADBEM010000001">
    <property type="protein sequence ID" value="MBE1613111.1"/>
    <property type="molecule type" value="Genomic_DNA"/>
</dbReference>
<dbReference type="Proteomes" id="UP000638648">
    <property type="component" value="Unassembled WGS sequence"/>
</dbReference>
<comment type="caution">
    <text evidence="9">The sequence shown here is derived from an EMBL/GenBank/DDBJ whole genome shotgun (WGS) entry which is preliminary data.</text>
</comment>
<dbReference type="GO" id="GO:0005886">
    <property type="term" value="C:plasma membrane"/>
    <property type="evidence" value="ECO:0007669"/>
    <property type="project" value="UniProtKB-SubCell"/>
</dbReference>
<dbReference type="Gene3D" id="1.10.3720.10">
    <property type="entry name" value="MetI-like"/>
    <property type="match status" value="1"/>
</dbReference>
<organism evidence="9 10">
    <name type="scientific">Actinopolymorpha pittospori</name>
    <dbReference type="NCBI Taxonomy" id="648752"/>
    <lineage>
        <taxon>Bacteria</taxon>
        <taxon>Bacillati</taxon>
        <taxon>Actinomycetota</taxon>
        <taxon>Actinomycetes</taxon>
        <taxon>Propionibacteriales</taxon>
        <taxon>Actinopolymorphaceae</taxon>
        <taxon>Actinopolymorpha</taxon>
    </lineage>
</organism>
<evidence type="ECO:0000256" key="6">
    <source>
        <dbReference type="ARBA" id="ARBA00023136"/>
    </source>
</evidence>
<dbReference type="InterPro" id="IPR000515">
    <property type="entry name" value="MetI-like"/>
</dbReference>
<comment type="subcellular location">
    <subcellularLocation>
        <location evidence="1">Cell membrane</location>
        <topology evidence="1">Multi-pass membrane protein</topology>
    </subcellularLocation>
</comment>
<protein>
    <submittedName>
        <fullName evidence="9">ABC-type glycerol-3-phosphate transport system permease component</fullName>
    </submittedName>
</protein>
<dbReference type="SUPFAM" id="SSF161098">
    <property type="entry name" value="MetI-like"/>
    <property type="match status" value="1"/>
</dbReference>
<feature type="transmembrane region" description="Helical" evidence="7">
    <location>
        <begin position="21"/>
        <end position="39"/>
    </location>
</feature>
<keyword evidence="2" id="KW-0813">Transport</keyword>
<dbReference type="PROSITE" id="PS50928">
    <property type="entry name" value="ABC_TM1"/>
    <property type="match status" value="1"/>
</dbReference>
<evidence type="ECO:0000256" key="7">
    <source>
        <dbReference type="SAM" id="Phobius"/>
    </source>
</evidence>
<evidence type="ECO:0000259" key="8">
    <source>
        <dbReference type="PROSITE" id="PS50928"/>
    </source>
</evidence>
<proteinExistence type="predicted"/>
<evidence type="ECO:0000313" key="10">
    <source>
        <dbReference type="Proteomes" id="UP000638648"/>
    </source>
</evidence>
<dbReference type="RefSeq" id="WP_238361817.1">
    <property type="nucleotide sequence ID" value="NZ_BAABJL010000070.1"/>
</dbReference>
<dbReference type="InterPro" id="IPR035906">
    <property type="entry name" value="MetI-like_sf"/>
</dbReference>
<gene>
    <name evidence="9" type="ORF">HEB94_009959</name>
</gene>
<dbReference type="PANTHER" id="PTHR43744:SF6">
    <property type="entry name" value="ABC TRANSPORTER PERMEASE PROTEIN YESQ-RELATED"/>
    <property type="match status" value="1"/>
</dbReference>
<evidence type="ECO:0000313" key="9">
    <source>
        <dbReference type="EMBL" id="MBE1613111.1"/>
    </source>
</evidence>
<name>A0A927RQH6_9ACTN</name>
<evidence type="ECO:0000256" key="1">
    <source>
        <dbReference type="ARBA" id="ARBA00004651"/>
    </source>
</evidence>
<evidence type="ECO:0000256" key="2">
    <source>
        <dbReference type="ARBA" id="ARBA00022448"/>
    </source>
</evidence>
<accession>A0A927RQH6</accession>
<dbReference type="PANTHER" id="PTHR43744">
    <property type="entry name" value="ABC TRANSPORTER PERMEASE PROTEIN MG189-RELATED-RELATED"/>
    <property type="match status" value="1"/>
</dbReference>
<dbReference type="AlphaFoldDB" id="A0A927RQH6"/>
<dbReference type="GO" id="GO:0055085">
    <property type="term" value="P:transmembrane transport"/>
    <property type="evidence" value="ECO:0007669"/>
    <property type="project" value="InterPro"/>
</dbReference>
<feature type="transmembrane region" description="Helical" evidence="7">
    <location>
        <begin position="117"/>
        <end position="138"/>
    </location>
</feature>
<sequence>MSTTESDTERTAGGSQQLATHGLLVLFGIVMIYPLLWMASSSLKPNNLIFTEPGLLSGAWTLRNYVDGWNQLGIPFGQFFMNSFTIAVISVLANLVSCSLAAYAFARMSFRFKRPMFALMLGTIMLPFHVVVVPQYILFHALG</sequence>
<feature type="transmembrane region" description="Helical" evidence="7">
    <location>
        <begin position="79"/>
        <end position="105"/>
    </location>
</feature>
<keyword evidence="3" id="KW-1003">Cell membrane</keyword>
<reference evidence="9" key="1">
    <citation type="submission" date="2020-10" db="EMBL/GenBank/DDBJ databases">
        <title>Sequencing the genomes of 1000 actinobacteria strains.</title>
        <authorList>
            <person name="Klenk H.-P."/>
        </authorList>
    </citation>
    <scope>NUCLEOTIDE SEQUENCE</scope>
    <source>
        <strain evidence="9">DSM 45354</strain>
    </source>
</reference>
<keyword evidence="4 7" id="KW-0812">Transmembrane</keyword>
<keyword evidence="10" id="KW-1185">Reference proteome</keyword>
<keyword evidence="5 7" id="KW-1133">Transmembrane helix</keyword>
<evidence type="ECO:0000256" key="3">
    <source>
        <dbReference type="ARBA" id="ARBA00022475"/>
    </source>
</evidence>
<feature type="domain" description="ABC transmembrane type-1" evidence="8">
    <location>
        <begin position="80"/>
        <end position="143"/>
    </location>
</feature>
<evidence type="ECO:0000256" key="5">
    <source>
        <dbReference type="ARBA" id="ARBA00022989"/>
    </source>
</evidence>